<keyword evidence="1 8" id="KW-0121">Carboxypeptidase</keyword>
<evidence type="ECO:0000256" key="4">
    <source>
        <dbReference type="ARBA" id="ARBA00022801"/>
    </source>
</evidence>
<comment type="similarity">
    <text evidence="7 8">Belongs to the peptidase M32 family.</text>
</comment>
<feature type="binding site" evidence="9">
    <location>
        <position position="297"/>
    </location>
    <ligand>
        <name>Zn(2+)</name>
        <dbReference type="ChEBI" id="CHEBI:29105"/>
        <note>catalytic</note>
    </ligand>
</feature>
<dbReference type="PRINTS" id="PR00998">
    <property type="entry name" value="CRBOXYPTASET"/>
</dbReference>
<dbReference type="KEGG" id="dfl:DFE_1951"/>
<protein>
    <recommendedName>
        <fullName evidence="8">Metal-dependent carboxypeptidase</fullName>
        <ecNumber evidence="8">3.4.17.19</ecNumber>
    </recommendedName>
</protein>
<comment type="catalytic activity">
    <reaction evidence="6 8">
        <text>Release of a C-terminal amino acid with broad specificity, except for -Pro.</text>
        <dbReference type="EC" id="3.4.17.19"/>
    </reaction>
</comment>
<dbReference type="PIRSF" id="PIRSF006615">
    <property type="entry name" value="Zn_crbxpep_Taq"/>
    <property type="match status" value="1"/>
</dbReference>
<keyword evidence="9" id="KW-0862">Zinc</keyword>
<comment type="function">
    <text evidence="8">Broad specificity carboxypetidase that releases amino acids sequentially from the C-terminus, including neutral, aromatic, polar and basic residues.</text>
</comment>
<feature type="binding site" evidence="9">
    <location>
        <position position="271"/>
    </location>
    <ligand>
        <name>Zn(2+)</name>
        <dbReference type="ChEBI" id="CHEBI:29105"/>
        <note>catalytic</note>
    </ligand>
</feature>
<dbReference type="OrthoDB" id="9772308at2"/>
<feature type="binding site" evidence="9">
    <location>
        <position position="267"/>
    </location>
    <ligand>
        <name>Zn(2+)</name>
        <dbReference type="ChEBI" id="CHEBI:29105"/>
        <note>catalytic</note>
    </ligand>
</feature>
<dbReference type="EMBL" id="AP017378">
    <property type="protein sequence ID" value="BBD08677.1"/>
    <property type="molecule type" value="Genomic_DNA"/>
</dbReference>
<evidence type="ECO:0000256" key="8">
    <source>
        <dbReference type="PIRNR" id="PIRNR006615"/>
    </source>
</evidence>
<evidence type="ECO:0000256" key="5">
    <source>
        <dbReference type="ARBA" id="ARBA00023049"/>
    </source>
</evidence>
<sequence length="502" mass="56217">MPPKEAYDWLKAHHVETSVLESMGALLHWDQSTMMPGAGHGHRSEQFAALAKLTHERRSDPRIGDALAACGGYWDERDPIGVEAANVREWMRAFERATKIPSDLAVALARAASDGETAWKRARPDNDWKAFQPYLDELIRLRREEAEAVGYQGEPYDALLDEYEHGETAATLEPMFRELRHEIVNLLDSIKGSSRAPDPSILNNDYPTSAQKQFCRQVAQAVGYDLKAGRLDATAHPFSTRIGPGDVRITTRYNEHNLSEALFGTIHEAGHAMYSQGLPAEHFGTPSGVSVSLGIHESQSRLWENLVGHSAGFWRHFFPQARDFFPCLKDVSESAFLFAVNEVQPTLIRVEADEVTYNLHVMLRFELELALLRGDLSTTDLPAAWDEKMRDFLGITPPDFAQGVMQDVHWSAGLIGYFPTYSLGNLYAAQLFEAASKALGDIESQFERGNFSPLLSWLRENVHIWGSRMAPRELVRKATGYEPDSGALIRGLKSKYAQLYGI</sequence>
<evidence type="ECO:0000256" key="9">
    <source>
        <dbReference type="PIRSR" id="PIRSR006615-1"/>
    </source>
</evidence>
<dbReference type="CDD" id="cd06460">
    <property type="entry name" value="M32_Taq"/>
    <property type="match status" value="1"/>
</dbReference>
<proteinExistence type="inferred from homology"/>
<dbReference type="AlphaFoldDB" id="A0A2Z6AZI1"/>
<evidence type="ECO:0000313" key="11">
    <source>
        <dbReference type="EMBL" id="BBD08677.1"/>
    </source>
</evidence>
<evidence type="ECO:0000313" key="12">
    <source>
        <dbReference type="Proteomes" id="UP000269883"/>
    </source>
</evidence>
<keyword evidence="3 8" id="KW-0479">Metal-binding</keyword>
<dbReference type="Pfam" id="PF02074">
    <property type="entry name" value="Peptidase_M32"/>
    <property type="match status" value="1"/>
</dbReference>
<dbReference type="RefSeq" id="WP_126378978.1">
    <property type="nucleotide sequence ID" value="NZ_AP017378.1"/>
</dbReference>
<dbReference type="InterPro" id="IPR001333">
    <property type="entry name" value="Peptidase_M32_Taq"/>
</dbReference>
<reference evidence="11 12" key="1">
    <citation type="journal article" date="2018" name="Sci. Adv.">
        <title>Multi-heme cytochromes provide a pathway for survival in energy-limited environments.</title>
        <authorList>
            <person name="Deng X."/>
            <person name="Dohmae N."/>
            <person name="Nealson K.H."/>
            <person name="Hashimoto K."/>
            <person name="Okamoto A."/>
        </authorList>
    </citation>
    <scope>NUCLEOTIDE SEQUENCE [LARGE SCALE GENOMIC DNA]</scope>
    <source>
        <strain evidence="11 12">IS5</strain>
    </source>
</reference>
<keyword evidence="2 8" id="KW-0645">Protease</keyword>
<evidence type="ECO:0000256" key="3">
    <source>
        <dbReference type="ARBA" id="ARBA00022723"/>
    </source>
</evidence>
<comment type="cofactor">
    <cofactor evidence="9">
        <name>Zn(2+)</name>
        <dbReference type="ChEBI" id="CHEBI:29105"/>
    </cofactor>
    <text evidence="9">Binds 1 zinc ion per subunit.</text>
</comment>
<keyword evidence="5 8" id="KW-0482">Metalloprotease</keyword>
<dbReference type="PANTHER" id="PTHR34217">
    <property type="entry name" value="METAL-DEPENDENT CARBOXYPEPTIDASE"/>
    <property type="match status" value="1"/>
</dbReference>
<dbReference type="Proteomes" id="UP000269883">
    <property type="component" value="Chromosome"/>
</dbReference>
<keyword evidence="4 8" id="KW-0378">Hydrolase</keyword>
<accession>A0A2Z6AZI1</accession>
<dbReference type="GO" id="GO:0008270">
    <property type="term" value="F:zinc ion binding"/>
    <property type="evidence" value="ECO:0007669"/>
    <property type="project" value="UniProtKB-ARBA"/>
</dbReference>
<evidence type="ECO:0000256" key="7">
    <source>
        <dbReference type="ARBA" id="ARBA00061580"/>
    </source>
</evidence>
<evidence type="ECO:0000256" key="1">
    <source>
        <dbReference type="ARBA" id="ARBA00022645"/>
    </source>
</evidence>
<evidence type="ECO:0000256" key="2">
    <source>
        <dbReference type="ARBA" id="ARBA00022670"/>
    </source>
</evidence>
<dbReference type="FunFam" id="1.10.1370.30:FF:000003">
    <property type="entry name" value="Thermostable carboxypeptidase 1"/>
    <property type="match status" value="1"/>
</dbReference>
<dbReference type="SUPFAM" id="SSF55486">
    <property type="entry name" value="Metalloproteases ('zincins'), catalytic domain"/>
    <property type="match status" value="1"/>
</dbReference>
<dbReference type="EC" id="3.4.17.19" evidence="8"/>
<dbReference type="GO" id="GO:0006508">
    <property type="term" value="P:proteolysis"/>
    <property type="evidence" value="ECO:0007669"/>
    <property type="project" value="UniProtKB-UniRule"/>
</dbReference>
<feature type="active site" description="Proton donor/acceptor" evidence="10">
    <location>
        <position position="268"/>
    </location>
</feature>
<evidence type="ECO:0000256" key="6">
    <source>
        <dbReference type="ARBA" id="ARBA00052755"/>
    </source>
</evidence>
<dbReference type="PROSITE" id="PS52034">
    <property type="entry name" value="PEPTIDASE_M32"/>
    <property type="match status" value="1"/>
</dbReference>
<gene>
    <name evidence="11" type="ORF">DFE_1951</name>
</gene>
<keyword evidence="12" id="KW-1185">Reference proteome</keyword>
<evidence type="ECO:0000256" key="10">
    <source>
        <dbReference type="PIRSR" id="PIRSR006615-2"/>
    </source>
</evidence>
<dbReference type="PANTHER" id="PTHR34217:SF1">
    <property type="entry name" value="CARBOXYPEPTIDASE 1"/>
    <property type="match status" value="1"/>
</dbReference>
<dbReference type="GO" id="GO:0004181">
    <property type="term" value="F:metallocarboxypeptidase activity"/>
    <property type="evidence" value="ECO:0007669"/>
    <property type="project" value="UniProtKB-UniRule"/>
</dbReference>
<organism evidence="11 12">
    <name type="scientific">Desulfovibrio ferrophilus</name>
    <dbReference type="NCBI Taxonomy" id="241368"/>
    <lineage>
        <taxon>Bacteria</taxon>
        <taxon>Pseudomonadati</taxon>
        <taxon>Thermodesulfobacteriota</taxon>
        <taxon>Desulfovibrionia</taxon>
        <taxon>Desulfovibrionales</taxon>
        <taxon>Desulfovibrionaceae</taxon>
        <taxon>Desulfovibrio</taxon>
    </lineage>
</organism>
<name>A0A2Z6AZI1_9BACT</name>
<dbReference type="Gene3D" id="1.10.1370.30">
    <property type="match status" value="1"/>
</dbReference>